<reference evidence="2" key="1">
    <citation type="submission" date="2015-06" db="EMBL/GenBank/DDBJ databases">
        <authorList>
            <person name="Hoefler B.C."/>
            <person name="Straight P.D."/>
        </authorList>
    </citation>
    <scope>NUCLEOTIDE SEQUENCE</scope>
</reference>
<accession>A0A0K8UZL3</accession>
<name>A0A0K8UZL3_BACLA</name>
<evidence type="ECO:0000256" key="1">
    <source>
        <dbReference type="SAM" id="MobiDB-lite"/>
    </source>
</evidence>
<organism evidence="2">
    <name type="scientific">Bactrocera latifrons</name>
    <name type="common">Malaysian fruit fly</name>
    <name type="synonym">Chaetodacus latifrons</name>
    <dbReference type="NCBI Taxonomy" id="174628"/>
    <lineage>
        <taxon>Eukaryota</taxon>
        <taxon>Metazoa</taxon>
        <taxon>Ecdysozoa</taxon>
        <taxon>Arthropoda</taxon>
        <taxon>Hexapoda</taxon>
        <taxon>Insecta</taxon>
        <taxon>Pterygota</taxon>
        <taxon>Neoptera</taxon>
        <taxon>Endopterygota</taxon>
        <taxon>Diptera</taxon>
        <taxon>Brachycera</taxon>
        <taxon>Muscomorpha</taxon>
        <taxon>Tephritoidea</taxon>
        <taxon>Tephritidae</taxon>
        <taxon>Bactrocera</taxon>
        <taxon>Bactrocera</taxon>
    </lineage>
</organism>
<feature type="compositionally biased region" description="Polar residues" evidence="1">
    <location>
        <begin position="79"/>
        <end position="90"/>
    </location>
</feature>
<proteinExistence type="predicted"/>
<evidence type="ECO:0000313" key="2">
    <source>
        <dbReference type="EMBL" id="JAI32104.1"/>
    </source>
</evidence>
<feature type="region of interest" description="Disordered" evidence="1">
    <location>
        <begin position="77"/>
        <end position="99"/>
    </location>
</feature>
<feature type="non-terminal residue" evidence="2">
    <location>
        <position position="177"/>
    </location>
</feature>
<gene>
    <name evidence="2" type="ORF">c8_g4_i3</name>
</gene>
<protein>
    <submittedName>
        <fullName evidence="2">Uncharacterized protein</fullName>
    </submittedName>
</protein>
<dbReference type="EMBL" id="GDHF01020210">
    <property type="protein sequence ID" value="JAI32104.1"/>
    <property type="molecule type" value="Transcribed_RNA"/>
</dbReference>
<dbReference type="AlphaFoldDB" id="A0A0K8UZL3"/>
<sequence>MNGSEKSYPILMECLIENSKRATVNTLTATSMQVLASSRTAKEYIMQSEIAPSKKWPTVQTCIDSYINVKRKLSPVKSAGNTKKIQQGPSNGKKPEILNGNSFAILSNDSDDDAKGTTTVITAKPPPIYLRERSSNTLVAKLSEIVTTNNSHRVFERKVLRKIYGHLRVGHGKYRIR</sequence>